<gene>
    <name evidence="1" type="ORF">ACKA06_19620</name>
</gene>
<name>A0ABW8VUH7_9BACI</name>
<comment type="caution">
    <text evidence="1">The sequence shown here is derived from an EMBL/GenBank/DDBJ whole genome shotgun (WGS) entry which is preliminary data.</text>
</comment>
<reference evidence="1 2" key="1">
    <citation type="submission" date="2024-12" db="EMBL/GenBank/DDBJ databases">
        <authorList>
            <person name="Li X."/>
            <person name="Zhang D."/>
        </authorList>
    </citation>
    <scope>NUCLEOTIDE SEQUENCE [LARGE SCALE GENOMIC DNA]</scope>
    <source>
        <strain evidence="1 2">JCM19602</strain>
    </source>
</reference>
<evidence type="ECO:0000313" key="2">
    <source>
        <dbReference type="Proteomes" id="UP001628668"/>
    </source>
</evidence>
<protein>
    <submittedName>
        <fullName evidence="1">Uncharacterized protein</fullName>
    </submittedName>
</protein>
<dbReference type="EMBL" id="JBJOSA010000027">
    <property type="protein sequence ID" value="MFL8938997.1"/>
    <property type="molecule type" value="Genomic_DNA"/>
</dbReference>
<proteinExistence type="predicted"/>
<dbReference type="RefSeq" id="WP_411160427.1">
    <property type="nucleotide sequence ID" value="NZ_JBJOSA010000027.1"/>
</dbReference>
<organism evidence="1 2">
    <name type="scientific">Rossellomorea oryzaecorticis</name>
    <dbReference type="NCBI Taxonomy" id="1396505"/>
    <lineage>
        <taxon>Bacteria</taxon>
        <taxon>Bacillati</taxon>
        <taxon>Bacillota</taxon>
        <taxon>Bacilli</taxon>
        <taxon>Bacillales</taxon>
        <taxon>Bacillaceae</taxon>
        <taxon>Rossellomorea</taxon>
    </lineage>
</organism>
<accession>A0ABW8VUH7</accession>
<sequence length="157" mass="19233">MYIYNVRRAIDELNNEEYYEYLKRLRSVLTRKYNKNVKPSEIKQRVDEFVKGKDPKIDYFESYLITFDELTTDGAINALHNKKVKMPKTWRQLLLKVTEDRTLSPEVVKHLEDEQILIEIKALFYQSIEYCKDENRDRFFENLYHFNYFLKIRTNKK</sequence>
<evidence type="ECO:0000313" key="1">
    <source>
        <dbReference type="EMBL" id="MFL8938997.1"/>
    </source>
</evidence>
<keyword evidence="2" id="KW-1185">Reference proteome</keyword>
<dbReference type="Proteomes" id="UP001628668">
    <property type="component" value="Unassembled WGS sequence"/>
</dbReference>